<proteinExistence type="predicted"/>
<evidence type="ECO:0000313" key="1">
    <source>
        <dbReference type="EMBL" id="CAA7267422.1"/>
    </source>
</evidence>
<reference evidence="1 2" key="1">
    <citation type="submission" date="2020-01" db="EMBL/GenBank/DDBJ databases">
        <authorList>
            <person name="Gupta K D."/>
        </authorList>
    </citation>
    <scope>NUCLEOTIDE SEQUENCE [LARGE SCALE GENOMIC DNA]</scope>
</reference>
<dbReference type="AlphaFoldDB" id="A0A8S0X576"/>
<name>A0A8S0X576_CYCAE</name>
<keyword evidence="2" id="KW-1185">Reference proteome</keyword>
<dbReference type="InterPro" id="IPR032675">
    <property type="entry name" value="LRR_dom_sf"/>
</dbReference>
<dbReference type="Gene3D" id="3.80.10.10">
    <property type="entry name" value="Ribonuclease Inhibitor"/>
    <property type="match status" value="1"/>
</dbReference>
<dbReference type="Proteomes" id="UP000467700">
    <property type="component" value="Unassembled WGS sequence"/>
</dbReference>
<comment type="caution">
    <text evidence="1">The sequence shown here is derived from an EMBL/GenBank/DDBJ whole genome shotgun (WGS) entry which is preliminary data.</text>
</comment>
<protein>
    <submittedName>
        <fullName evidence="1">Uncharacterized protein</fullName>
    </submittedName>
</protein>
<dbReference type="OrthoDB" id="3066245at2759"/>
<gene>
    <name evidence="1" type="ORF">AAE3_LOCUS9665</name>
</gene>
<sequence>MYDTSELSEERRSELLDALKRTSIDSIDTTVHEQYYECFKPIFEDISVEVDIHALFRILIAVSPSVELLSINIEGYRPSIFFPIYFPRLSELVLQGPYYAYDCPSPPGMLKSLRRLRLSDVCTSNNDPTLAAIARAAPNLTHLRFDHSNPYSSTVCSELTKALQRPCDGVDLHRPEFRTLPASLQRFLIHPGEPPPRGICGTSFQHRFPSITKLRSLATGEPRVFLFKEYSRETTFTPFQHEESFQEWCERMSGGLAYWNEVNGEQALTVAVYPSLVSNPPE</sequence>
<accession>A0A8S0X576</accession>
<evidence type="ECO:0000313" key="2">
    <source>
        <dbReference type="Proteomes" id="UP000467700"/>
    </source>
</evidence>
<organism evidence="1 2">
    <name type="scientific">Cyclocybe aegerita</name>
    <name type="common">Black poplar mushroom</name>
    <name type="synonym">Agrocybe aegerita</name>
    <dbReference type="NCBI Taxonomy" id="1973307"/>
    <lineage>
        <taxon>Eukaryota</taxon>
        <taxon>Fungi</taxon>
        <taxon>Dikarya</taxon>
        <taxon>Basidiomycota</taxon>
        <taxon>Agaricomycotina</taxon>
        <taxon>Agaricomycetes</taxon>
        <taxon>Agaricomycetidae</taxon>
        <taxon>Agaricales</taxon>
        <taxon>Agaricineae</taxon>
        <taxon>Bolbitiaceae</taxon>
        <taxon>Cyclocybe</taxon>
    </lineage>
</organism>
<dbReference type="SUPFAM" id="SSF52047">
    <property type="entry name" value="RNI-like"/>
    <property type="match status" value="1"/>
</dbReference>
<dbReference type="EMBL" id="CACVBS010000059">
    <property type="protein sequence ID" value="CAA7267422.1"/>
    <property type="molecule type" value="Genomic_DNA"/>
</dbReference>